<dbReference type="GO" id="GO:0005509">
    <property type="term" value="F:calcium ion binding"/>
    <property type="evidence" value="ECO:0007669"/>
    <property type="project" value="InterPro"/>
</dbReference>
<keyword evidence="2" id="KW-1185">Reference proteome</keyword>
<evidence type="ECO:0000313" key="2">
    <source>
        <dbReference type="Proteomes" id="UP000559809"/>
    </source>
</evidence>
<dbReference type="SUPFAM" id="SSF51120">
    <property type="entry name" value="beta-Roll"/>
    <property type="match status" value="1"/>
</dbReference>
<dbReference type="PROSITE" id="PS00330">
    <property type="entry name" value="HEMOLYSIN_CALCIUM"/>
    <property type="match status" value="1"/>
</dbReference>
<evidence type="ECO:0008006" key="3">
    <source>
        <dbReference type="Google" id="ProtNLM"/>
    </source>
</evidence>
<dbReference type="InterPro" id="IPR011049">
    <property type="entry name" value="Serralysin-like_metalloprot_C"/>
</dbReference>
<dbReference type="EMBL" id="JACCEM010000001">
    <property type="protein sequence ID" value="NYT47688.1"/>
    <property type="molecule type" value="Genomic_DNA"/>
</dbReference>
<protein>
    <recommendedName>
        <fullName evidence="3">Calcium-binding protein</fullName>
    </recommendedName>
</protein>
<reference evidence="1 2" key="1">
    <citation type="submission" date="2020-07" db="EMBL/GenBank/DDBJ databases">
        <title>Taxonomic revisions and descriptions of new bacterial species based on genomic comparisons in the high-G+C-content subgroup of the family Alcaligenaceae.</title>
        <authorList>
            <person name="Szabo A."/>
            <person name="Felfoldi T."/>
        </authorList>
    </citation>
    <scope>NUCLEOTIDE SEQUENCE [LARGE SCALE GENOMIC DNA]</scope>
    <source>
        <strain evidence="1 2">LMG 24012</strain>
    </source>
</reference>
<dbReference type="PRINTS" id="PR00313">
    <property type="entry name" value="CABNDNGRPT"/>
</dbReference>
<dbReference type="RefSeq" id="WP_180152736.1">
    <property type="nucleotide sequence ID" value="NZ_JACCEM010000001.1"/>
</dbReference>
<gene>
    <name evidence="1" type="ORF">H0A72_00010</name>
</gene>
<dbReference type="InterPro" id="IPR018511">
    <property type="entry name" value="Hemolysin-typ_Ca-bd_CS"/>
</dbReference>
<name>A0A853FSQ6_9BURK</name>
<dbReference type="AlphaFoldDB" id="A0A853FSQ6"/>
<organism evidence="1 2">
    <name type="scientific">Parapusillimonas granuli</name>
    <dbReference type="NCBI Taxonomy" id="380911"/>
    <lineage>
        <taxon>Bacteria</taxon>
        <taxon>Pseudomonadati</taxon>
        <taxon>Pseudomonadota</taxon>
        <taxon>Betaproteobacteria</taxon>
        <taxon>Burkholderiales</taxon>
        <taxon>Alcaligenaceae</taxon>
        <taxon>Parapusillimonas</taxon>
    </lineage>
</organism>
<sequence>MAPAVNTLGTSGDDVYNAVDTTLNSADSLDGQGGNDTLNVRATAAATATPEIKNIENINISNLSGGLYTLNLASASGVERVASTNQSGAGSVTEVTNIAATGVTVRLDNADQTSDFNFAGAATRTGTSDAVSVEIANGSGSATTAATFRITDGAGAGAVADATFENVNILTSGAASFVNTTLGNASFRVVNVSGTADIGVAVAGGIQGYGLSLTDTGATATNIRTIDASGMNGTGGLSIDAGASTQSTLKFTGSASNDRVVVNGGVAAAANTMSLNGGEGSKDVLAVNTNTTFTAAGAAVLVQTINAATGFEVLEATAANVTALNASDFTKIDSFVFSGAQAAGNAVTGLRTGDSVAYTVDSTRAGDVVTLSGAVAGQKVGVELTGGVDITATAAGNALTVDNGITEVTITSSNVGNLATAAAVNTITAATTVAAIDNATASSFIAKGDAGLTIGAVAGLAAPLGFTNAVTFDASELTGVLRIAGSASADVIIGGKGADIIYGGAGNDELTGNAGADQFRFLTTGDGVDVLKDFTVGTDKVGIIDAITNFAGTAGTQAGATIAATDYEASRNDITGITAGDAAKVVELQTSLTTAQITSQVGAAAANALVLVFNSTTGKGELWHDTDWSDAGTRVQLATFDNIIDLAGVQSFTNTDFVNYVV</sequence>
<dbReference type="Gene3D" id="2.150.10.10">
    <property type="entry name" value="Serralysin-like metalloprotease, C-terminal"/>
    <property type="match status" value="1"/>
</dbReference>
<dbReference type="Pfam" id="PF00353">
    <property type="entry name" value="HemolysinCabind"/>
    <property type="match status" value="2"/>
</dbReference>
<evidence type="ECO:0000313" key="1">
    <source>
        <dbReference type="EMBL" id="NYT47688.1"/>
    </source>
</evidence>
<dbReference type="Proteomes" id="UP000559809">
    <property type="component" value="Unassembled WGS sequence"/>
</dbReference>
<accession>A0A853FSQ6</accession>
<dbReference type="InterPro" id="IPR001343">
    <property type="entry name" value="Hemolysn_Ca-bd"/>
</dbReference>
<proteinExistence type="predicted"/>
<comment type="caution">
    <text evidence="1">The sequence shown here is derived from an EMBL/GenBank/DDBJ whole genome shotgun (WGS) entry which is preliminary data.</text>
</comment>